<dbReference type="GO" id="GO:0000981">
    <property type="term" value="F:DNA-binding transcription factor activity, RNA polymerase II-specific"/>
    <property type="evidence" value="ECO:0007669"/>
    <property type="project" value="TreeGrafter"/>
</dbReference>
<evidence type="ECO:0000313" key="6">
    <source>
        <dbReference type="EMBL" id="RJE24185.1"/>
    </source>
</evidence>
<dbReference type="InterPro" id="IPR009071">
    <property type="entry name" value="HMG_box_dom"/>
</dbReference>
<accession>A0A3A3A2C4</accession>
<gene>
    <name evidence="6" type="ORF">PHISCL_03452</name>
</gene>
<feature type="compositionally biased region" description="Basic and acidic residues" evidence="4">
    <location>
        <begin position="320"/>
        <end position="330"/>
    </location>
</feature>
<dbReference type="EMBL" id="MVGC01000090">
    <property type="protein sequence ID" value="RJE24185.1"/>
    <property type="molecule type" value="Genomic_DNA"/>
</dbReference>
<name>A0A3A3A2C4_9EURO</name>
<feature type="domain" description="HMG box" evidence="5">
    <location>
        <begin position="198"/>
        <end position="266"/>
    </location>
</feature>
<feature type="compositionally biased region" description="Acidic residues" evidence="4">
    <location>
        <begin position="285"/>
        <end position="295"/>
    </location>
</feature>
<feature type="region of interest" description="Disordered" evidence="4">
    <location>
        <begin position="254"/>
        <end position="330"/>
    </location>
</feature>
<keyword evidence="7" id="KW-1185">Reference proteome</keyword>
<dbReference type="InterPro" id="IPR036910">
    <property type="entry name" value="HMG_box_dom_sf"/>
</dbReference>
<dbReference type="PANTHER" id="PTHR45789:SF2">
    <property type="entry name" value="FI18025P1"/>
    <property type="match status" value="1"/>
</dbReference>
<dbReference type="STRING" id="2070753.A0A3A3A2C4"/>
<dbReference type="Gene3D" id="1.10.30.10">
    <property type="entry name" value="High mobility group box domain"/>
    <property type="match status" value="1"/>
</dbReference>
<reference evidence="7" key="1">
    <citation type="submission" date="2017-02" db="EMBL/GenBank/DDBJ databases">
        <authorList>
            <person name="Tafer H."/>
            <person name="Lopandic K."/>
        </authorList>
    </citation>
    <scope>NUCLEOTIDE SEQUENCE [LARGE SCALE GENOMIC DNA]</scope>
    <source>
        <strain evidence="7">CBS 366.77</strain>
    </source>
</reference>
<evidence type="ECO:0000256" key="4">
    <source>
        <dbReference type="SAM" id="MobiDB-lite"/>
    </source>
</evidence>
<sequence length="518" mass="57089">MDTVAKRIRSELPSPPQSNDGELCREASLDPSGAVQPGLPPLYNHSNHFQPAIAANGEPVPGDPSAPGSLYYPAEDNYTHGLPIPRPLQELQVNTPPTEDDGTFRGSLDSTPSSYSSPPPRRAFGRHLISGRARVIKTARTRRRPRKDGADRESSPDLPGPLSEMTNHMTHIPVRDMEAFVHRPIAERLQEVRSKGKIKRPMNSFMLYRAAYADRIKALFHQNNHQDVSRASGKSWRQESPAIKQKYEELANIEKNNHNRAHPEYKFAPKRECDPKKKRRRGTVDEEPSDLDDTDVGFVPGSIPPAYVRQSADSDFDSGFDSRDSTPFDTPEHGLAYGTGIPNGGYYSSSFNTSNPGRPVHGIMPSQEPGHYIETSVRPGYMGSRVEDVFRRSVPEMQYTASSTLAGIPGGAHYDLLQPATTAAGQTEGQLDPRLLVYENDPSAGAHAYPSSHPAWQEAPTSHSYLPATASLPLNQSYPMPAMQSIAERDNMEGGHEPGIDAPGGEFDRWFDPHTPGY</sequence>
<feature type="compositionally biased region" description="Basic and acidic residues" evidence="4">
    <location>
        <begin position="255"/>
        <end position="275"/>
    </location>
</feature>
<dbReference type="GO" id="GO:0005634">
    <property type="term" value="C:nucleus"/>
    <property type="evidence" value="ECO:0007669"/>
    <property type="project" value="UniProtKB-UniRule"/>
</dbReference>
<organism evidence="6 7">
    <name type="scientific">Aspergillus sclerotialis</name>
    <dbReference type="NCBI Taxonomy" id="2070753"/>
    <lineage>
        <taxon>Eukaryota</taxon>
        <taxon>Fungi</taxon>
        <taxon>Dikarya</taxon>
        <taxon>Ascomycota</taxon>
        <taxon>Pezizomycotina</taxon>
        <taxon>Eurotiomycetes</taxon>
        <taxon>Eurotiomycetidae</taxon>
        <taxon>Eurotiales</taxon>
        <taxon>Aspergillaceae</taxon>
        <taxon>Aspergillus</taxon>
        <taxon>Aspergillus subgen. Polypaecilum</taxon>
    </lineage>
</organism>
<evidence type="ECO:0000313" key="7">
    <source>
        <dbReference type="Proteomes" id="UP000266188"/>
    </source>
</evidence>
<protein>
    <submittedName>
        <fullName evidence="6">HMG box protein</fullName>
    </submittedName>
</protein>
<evidence type="ECO:0000256" key="1">
    <source>
        <dbReference type="ARBA" id="ARBA00023125"/>
    </source>
</evidence>
<evidence type="ECO:0000256" key="2">
    <source>
        <dbReference type="ARBA" id="ARBA00023242"/>
    </source>
</evidence>
<dbReference type="Proteomes" id="UP000266188">
    <property type="component" value="Unassembled WGS sequence"/>
</dbReference>
<feature type="compositionally biased region" description="Basic and acidic residues" evidence="4">
    <location>
        <begin position="1"/>
        <end position="10"/>
    </location>
</feature>
<dbReference type="PANTHER" id="PTHR45789">
    <property type="entry name" value="FI18025P1"/>
    <property type="match status" value="1"/>
</dbReference>
<evidence type="ECO:0000256" key="3">
    <source>
        <dbReference type="PROSITE-ProRule" id="PRU00267"/>
    </source>
</evidence>
<dbReference type="PROSITE" id="PS50118">
    <property type="entry name" value="HMG_BOX_2"/>
    <property type="match status" value="1"/>
</dbReference>
<keyword evidence="2 3" id="KW-0539">Nucleus</keyword>
<feature type="compositionally biased region" description="Low complexity" evidence="4">
    <location>
        <begin position="107"/>
        <end position="116"/>
    </location>
</feature>
<comment type="caution">
    <text evidence="6">The sequence shown here is derived from an EMBL/GenBank/DDBJ whole genome shotgun (WGS) entry which is preliminary data.</text>
</comment>
<proteinExistence type="predicted"/>
<dbReference type="Pfam" id="PF00505">
    <property type="entry name" value="HMG_box"/>
    <property type="match status" value="1"/>
</dbReference>
<dbReference type="GO" id="GO:0000978">
    <property type="term" value="F:RNA polymerase II cis-regulatory region sequence-specific DNA binding"/>
    <property type="evidence" value="ECO:0007669"/>
    <property type="project" value="TreeGrafter"/>
</dbReference>
<dbReference type="OrthoDB" id="2307332at2759"/>
<feature type="compositionally biased region" description="Basic residues" evidence="4">
    <location>
        <begin position="134"/>
        <end position="146"/>
    </location>
</feature>
<feature type="region of interest" description="Disordered" evidence="4">
    <location>
        <begin position="1"/>
        <end position="165"/>
    </location>
</feature>
<evidence type="ECO:0000259" key="5">
    <source>
        <dbReference type="PROSITE" id="PS50118"/>
    </source>
</evidence>
<feature type="DNA-binding region" description="HMG box" evidence="3">
    <location>
        <begin position="198"/>
        <end position="266"/>
    </location>
</feature>
<dbReference type="InterPro" id="IPR051356">
    <property type="entry name" value="SOX/SOX-like_TF"/>
</dbReference>
<keyword evidence="1 3" id="KW-0238">DNA-binding</keyword>
<dbReference type="CDD" id="cd01389">
    <property type="entry name" value="HMG-box_ROX1-like"/>
    <property type="match status" value="1"/>
</dbReference>
<dbReference type="SMART" id="SM00398">
    <property type="entry name" value="HMG"/>
    <property type="match status" value="1"/>
</dbReference>
<dbReference type="SUPFAM" id="SSF47095">
    <property type="entry name" value="HMG-box"/>
    <property type="match status" value="1"/>
</dbReference>
<dbReference type="AlphaFoldDB" id="A0A3A3A2C4"/>